<protein>
    <submittedName>
        <fullName evidence="2">Uncharacterized protein</fullName>
    </submittedName>
</protein>
<dbReference type="RefSeq" id="WP_007544705.1">
    <property type="nucleotide sequence ID" value="NZ_JAARPY010000001.1"/>
</dbReference>
<proteinExistence type="predicted"/>
<keyword evidence="1" id="KW-0472">Membrane</keyword>
<sequence>MKKSYFIKINNLVQLLTMLFLLAIVLSLLLKGTFDAWIKIDKASELLTESLSFTLYYSENMTIFNITIPNIFVLLILKEVDKNICKALLSSLRLIWRIKK</sequence>
<name>A0A841YAP6_9LIST</name>
<reference evidence="2 3" key="1">
    <citation type="submission" date="2020-03" db="EMBL/GenBank/DDBJ databases">
        <title>Soil Listeria distribution.</title>
        <authorList>
            <person name="Liao J."/>
            <person name="Wiedmann M."/>
        </authorList>
    </citation>
    <scope>NUCLEOTIDE SEQUENCE [LARGE SCALE GENOMIC DNA]</scope>
    <source>
        <strain evidence="2 3">FSL L7-1645</strain>
    </source>
</reference>
<comment type="caution">
    <text evidence="2">The sequence shown here is derived from an EMBL/GenBank/DDBJ whole genome shotgun (WGS) entry which is preliminary data.</text>
</comment>
<organism evidence="2 3">
    <name type="scientific">Listeria fleischmannii</name>
    <dbReference type="NCBI Taxonomy" id="1069827"/>
    <lineage>
        <taxon>Bacteria</taxon>
        <taxon>Bacillati</taxon>
        <taxon>Bacillota</taxon>
        <taxon>Bacilli</taxon>
        <taxon>Bacillales</taxon>
        <taxon>Listeriaceae</taxon>
        <taxon>Listeria</taxon>
    </lineage>
</organism>
<keyword evidence="1" id="KW-0812">Transmembrane</keyword>
<dbReference type="Proteomes" id="UP000571128">
    <property type="component" value="Unassembled WGS sequence"/>
</dbReference>
<dbReference type="AlphaFoldDB" id="A0A841YAP6"/>
<feature type="transmembrane region" description="Helical" evidence="1">
    <location>
        <begin position="54"/>
        <end position="77"/>
    </location>
</feature>
<evidence type="ECO:0000313" key="2">
    <source>
        <dbReference type="EMBL" id="MBC1397331.1"/>
    </source>
</evidence>
<evidence type="ECO:0000313" key="3">
    <source>
        <dbReference type="Proteomes" id="UP000571128"/>
    </source>
</evidence>
<evidence type="ECO:0000256" key="1">
    <source>
        <dbReference type="SAM" id="Phobius"/>
    </source>
</evidence>
<accession>A0A841YAP6</accession>
<dbReference type="EMBL" id="JAARPY010000001">
    <property type="protein sequence ID" value="MBC1397331.1"/>
    <property type="molecule type" value="Genomic_DNA"/>
</dbReference>
<keyword evidence="1" id="KW-1133">Transmembrane helix</keyword>
<gene>
    <name evidence="2" type="ORF">HB844_00380</name>
</gene>
<feature type="transmembrane region" description="Helical" evidence="1">
    <location>
        <begin position="12"/>
        <end position="34"/>
    </location>
</feature>